<dbReference type="GO" id="GO:0015297">
    <property type="term" value="F:antiporter activity"/>
    <property type="evidence" value="ECO:0007669"/>
    <property type="project" value="InterPro"/>
</dbReference>
<feature type="transmembrane region" description="Helical" evidence="6">
    <location>
        <begin position="298"/>
        <end position="324"/>
    </location>
</feature>
<feature type="transmembrane region" description="Helical" evidence="6">
    <location>
        <begin position="344"/>
        <end position="362"/>
    </location>
</feature>
<comment type="caution">
    <text evidence="7">The sequence shown here is derived from an EMBL/GenBank/DDBJ whole genome shotgun (WGS) entry which is preliminary data.</text>
</comment>
<feature type="transmembrane region" description="Helical" evidence="6">
    <location>
        <begin position="402"/>
        <end position="421"/>
    </location>
</feature>
<dbReference type="EMBL" id="SAXH01000003">
    <property type="protein sequence ID" value="RWR48468.1"/>
    <property type="molecule type" value="Genomic_DNA"/>
</dbReference>
<feature type="transmembrane region" description="Helical" evidence="6">
    <location>
        <begin position="179"/>
        <end position="198"/>
    </location>
</feature>
<feature type="transmembrane region" description="Helical" evidence="6">
    <location>
        <begin position="12"/>
        <end position="34"/>
    </location>
</feature>
<feature type="transmembrane region" description="Helical" evidence="6">
    <location>
        <begin position="115"/>
        <end position="139"/>
    </location>
</feature>
<organism evidence="7 8">
    <name type="scientific">Lactococcus lactis</name>
    <dbReference type="NCBI Taxonomy" id="1358"/>
    <lineage>
        <taxon>Bacteria</taxon>
        <taxon>Bacillati</taxon>
        <taxon>Bacillota</taxon>
        <taxon>Bacilli</taxon>
        <taxon>Lactobacillales</taxon>
        <taxon>Streptococcaceae</taxon>
        <taxon>Lactococcus</taxon>
    </lineage>
</organism>
<protein>
    <recommendedName>
        <fullName evidence="3">Probable multidrug resistance protein NorM</fullName>
    </recommendedName>
    <alternativeName>
        <fullName evidence="5">Multidrug-efflux transporter</fullName>
    </alternativeName>
</protein>
<name>A0A443LH87_9LACT</name>
<dbReference type="InterPro" id="IPR050222">
    <property type="entry name" value="MATE_MdtK"/>
</dbReference>
<reference evidence="7 8" key="1">
    <citation type="submission" date="2019-01" db="EMBL/GenBank/DDBJ databases">
        <title>Whole genome sequence of Lactococcus lactis isolated from cow milk.</title>
        <authorList>
            <person name="Sundararaman A."/>
            <person name="Tamang J.-P."/>
            <person name="Halami P."/>
        </authorList>
    </citation>
    <scope>NUCLEOTIDE SEQUENCE [LARGE SCALE GENOMIC DNA]</scope>
    <source>
        <strain evidence="7 8">C2D</strain>
    </source>
</reference>
<keyword evidence="6" id="KW-0812">Transmembrane</keyword>
<evidence type="ECO:0000256" key="5">
    <source>
        <dbReference type="ARBA" id="ARBA00031636"/>
    </source>
</evidence>
<gene>
    <name evidence="7" type="ORF">EO246_03010</name>
</gene>
<dbReference type="AlphaFoldDB" id="A0A443LH87"/>
<dbReference type="GO" id="GO:0042910">
    <property type="term" value="F:xenobiotic transmembrane transporter activity"/>
    <property type="evidence" value="ECO:0007669"/>
    <property type="project" value="InterPro"/>
</dbReference>
<feature type="transmembrane region" description="Helical" evidence="6">
    <location>
        <begin position="374"/>
        <end position="396"/>
    </location>
</feature>
<keyword evidence="4" id="KW-0813">Transport</keyword>
<feature type="transmembrane region" description="Helical" evidence="6">
    <location>
        <begin position="237"/>
        <end position="260"/>
    </location>
</feature>
<feature type="transmembrane region" description="Helical" evidence="6">
    <location>
        <begin position="85"/>
        <end position="103"/>
    </location>
</feature>
<feature type="transmembrane region" description="Helical" evidence="6">
    <location>
        <begin position="46"/>
        <end position="64"/>
    </location>
</feature>
<dbReference type="Pfam" id="PF01554">
    <property type="entry name" value="MatE"/>
    <property type="match status" value="2"/>
</dbReference>
<feature type="transmembrane region" description="Helical" evidence="6">
    <location>
        <begin position="266"/>
        <end position="286"/>
    </location>
</feature>
<comment type="similarity">
    <text evidence="2">Belongs to the multi antimicrobial extrusion (MATE) (TC 2.A.66.1) family.</text>
</comment>
<evidence type="ECO:0000256" key="4">
    <source>
        <dbReference type="ARBA" id="ARBA00022448"/>
    </source>
</evidence>
<evidence type="ECO:0000256" key="3">
    <source>
        <dbReference type="ARBA" id="ARBA00020268"/>
    </source>
</evidence>
<dbReference type="Proteomes" id="UP000285859">
    <property type="component" value="Unassembled WGS sequence"/>
</dbReference>
<dbReference type="RefSeq" id="WP_128267587.1">
    <property type="nucleotide sequence ID" value="NZ_CP092748.1"/>
</dbReference>
<comment type="function">
    <text evidence="1">Multidrug efflux pump.</text>
</comment>
<dbReference type="InterPro" id="IPR002528">
    <property type="entry name" value="MATE_fam"/>
</dbReference>
<evidence type="ECO:0000256" key="6">
    <source>
        <dbReference type="SAM" id="Phobius"/>
    </source>
</evidence>
<evidence type="ECO:0000313" key="8">
    <source>
        <dbReference type="Proteomes" id="UP000285859"/>
    </source>
</evidence>
<evidence type="ECO:0000313" key="7">
    <source>
        <dbReference type="EMBL" id="RWR48468.1"/>
    </source>
</evidence>
<dbReference type="PANTHER" id="PTHR43298:SF2">
    <property type="entry name" value="FMN_FAD EXPORTER YEEO-RELATED"/>
    <property type="match status" value="1"/>
</dbReference>
<keyword evidence="6" id="KW-0472">Membrane</keyword>
<proteinExistence type="inferred from homology"/>
<evidence type="ECO:0000256" key="2">
    <source>
        <dbReference type="ARBA" id="ARBA00010199"/>
    </source>
</evidence>
<dbReference type="PANTHER" id="PTHR43298">
    <property type="entry name" value="MULTIDRUG RESISTANCE PROTEIN NORM-RELATED"/>
    <property type="match status" value="1"/>
</dbReference>
<evidence type="ECO:0000256" key="1">
    <source>
        <dbReference type="ARBA" id="ARBA00003408"/>
    </source>
</evidence>
<feature type="transmembrane region" description="Helical" evidence="6">
    <location>
        <begin position="151"/>
        <end position="173"/>
    </location>
</feature>
<accession>A0A443LH87</accession>
<dbReference type="GO" id="GO:0005886">
    <property type="term" value="C:plasma membrane"/>
    <property type="evidence" value="ECO:0007669"/>
    <property type="project" value="TreeGrafter"/>
</dbReference>
<sequence length="433" mass="48948">MKLILKMVFPMFLSTAINFILSFIDTMIVGHLGIQELGATAAGSSLYSIYVQVVGALIIGFQVLGAQEIVKKGKNRLTDYFQTTLFLMYIISIIFIFISLIFSKQLLWMFSTPSIIAGAQTYFFARLPALLILPLSICIKTEYDIQKKTKIGLYYTIVVVLTDIILDVVLIYIVHLGVFGAGLSDTLAMFIGLIFLLMRNNQDGIVKFQHFIKLKKIERKLISELNELNLPEVVNMLLDYLGTSVLFIIISRISVLDIAAGRISSIYIKIIFSLAINIGTVVQILLVRNALEMQSKKYIMNAFKLSAIILVPFTVVAIVVPQLFIIPFTNNISLIKLFNSPMRLLWFVLLLVPAITIMTGILRSKKRNKENMYVNVFSTWLLQVPAAFIFCIILKIGIWGFVLSYLCYFLGRIVGNLFFLIKESRGRTNEVLE</sequence>
<keyword evidence="6" id="KW-1133">Transmembrane helix</keyword>